<dbReference type="Proteomes" id="UP001230188">
    <property type="component" value="Unassembled WGS sequence"/>
</dbReference>
<dbReference type="Pfam" id="PF00566">
    <property type="entry name" value="RabGAP-TBC"/>
    <property type="match status" value="1"/>
</dbReference>
<name>A0AAD7XJ32_9STRA</name>
<evidence type="ECO:0000313" key="2">
    <source>
        <dbReference type="EMBL" id="KAJ8600014.1"/>
    </source>
</evidence>
<dbReference type="PROSITE" id="PS50086">
    <property type="entry name" value="TBC_RABGAP"/>
    <property type="match status" value="1"/>
</dbReference>
<dbReference type="InterPro" id="IPR000195">
    <property type="entry name" value="Rab-GAP-TBC_dom"/>
</dbReference>
<keyword evidence="3" id="KW-1185">Reference proteome</keyword>
<organism evidence="2 3">
    <name type="scientific">Chrysophaeum taylorii</name>
    <dbReference type="NCBI Taxonomy" id="2483200"/>
    <lineage>
        <taxon>Eukaryota</taxon>
        <taxon>Sar</taxon>
        <taxon>Stramenopiles</taxon>
        <taxon>Ochrophyta</taxon>
        <taxon>Pelagophyceae</taxon>
        <taxon>Pelagomonadales</taxon>
        <taxon>Pelagomonadaceae</taxon>
        <taxon>Chrysophaeum</taxon>
    </lineage>
</organism>
<dbReference type="GO" id="GO:0005096">
    <property type="term" value="F:GTPase activator activity"/>
    <property type="evidence" value="ECO:0007669"/>
    <property type="project" value="TreeGrafter"/>
</dbReference>
<comment type="caution">
    <text evidence="2">The sequence shown here is derived from an EMBL/GenBank/DDBJ whole genome shotgun (WGS) entry which is preliminary data.</text>
</comment>
<dbReference type="PANTHER" id="PTHR47219:SF9">
    <property type="entry name" value="GTPASE ACTIVATING PROTEIN AND CENTROSOME-ASSOCIATED, ISOFORM B"/>
    <property type="match status" value="1"/>
</dbReference>
<dbReference type="SUPFAM" id="SSF47923">
    <property type="entry name" value="Ypt/Rab-GAP domain of gyp1p"/>
    <property type="match status" value="2"/>
</dbReference>
<reference evidence="2" key="1">
    <citation type="submission" date="2023-01" db="EMBL/GenBank/DDBJ databases">
        <title>Metagenome sequencing of chrysophaentin producing Chrysophaeum taylorii.</title>
        <authorList>
            <person name="Davison J."/>
            <person name="Bewley C."/>
        </authorList>
    </citation>
    <scope>NUCLEOTIDE SEQUENCE</scope>
    <source>
        <strain evidence="2">NIES-1699</strain>
    </source>
</reference>
<proteinExistence type="predicted"/>
<dbReference type="SMART" id="SM00164">
    <property type="entry name" value="TBC"/>
    <property type="match status" value="1"/>
</dbReference>
<dbReference type="InterPro" id="IPR035969">
    <property type="entry name" value="Rab-GAP_TBC_sf"/>
</dbReference>
<protein>
    <recommendedName>
        <fullName evidence="1">Rab-GAP TBC domain-containing protein</fullName>
    </recommendedName>
</protein>
<dbReference type="AlphaFoldDB" id="A0AAD7XJ32"/>
<sequence length="594" mass="66768">MLQALMATDPMIGFVEEDDFSEMGDETAASSWASWPSRSSSSSDMMIHPGARLRAVVEKAKLSLASVESRAARAVAHVRRVIDDEMDHVRRIIDDEVDRMRSLRLRREDVDAKRRSLHFLGHPTRETTMEAAQRMVRWLRREAELLAIGFSDESSDGDASEISEARRSLLDDLTAWRALVEEVPAAPEEIPVLTLADRRRAELSREALCETPGRVLHRVYVLVGDARALAKAAFVCRAFRDRTDRDAAGRLLWKWTLRHGTRPKTGTRACRGLWLSLAAAARDDFDFRAPGLDDLVLPQPVREGQWRAQIAVDAARTPLSRLWRGLAVPEEEATTFDQLDARRLKPYRSLVARVCDVVASTHPRLGYCQGVDYVVAYALRATCLDPDDAHLLVATLLDSFDLAGLFEPGLPSLKKRCLELGLLLEARCPDLAHHLANHGVQMELFAAAWIQTLFVYVDALPLDVLDLVWTLLLFERSWKIVHRLALAIFVTLEPHVLRRCHAPHETLLFISQLTTADRPARRATTSGDDVQAVDLFFDDDDAKKILRCAMNIKVTRSMLARIGANELLPKPLRARVSATDDDHHGHTLTTIARR</sequence>
<dbReference type="PANTHER" id="PTHR47219">
    <property type="entry name" value="RAB GTPASE-ACTIVATING PROTEIN 1-LIKE"/>
    <property type="match status" value="1"/>
</dbReference>
<dbReference type="GO" id="GO:0031267">
    <property type="term" value="F:small GTPase binding"/>
    <property type="evidence" value="ECO:0007669"/>
    <property type="project" value="TreeGrafter"/>
</dbReference>
<dbReference type="Gene3D" id="1.10.472.80">
    <property type="entry name" value="Ypt/Rab-GAP domain of gyp1p, domain 3"/>
    <property type="match status" value="1"/>
</dbReference>
<evidence type="ECO:0000259" key="1">
    <source>
        <dbReference type="PROSITE" id="PS50086"/>
    </source>
</evidence>
<feature type="domain" description="Rab-GAP TBC" evidence="1">
    <location>
        <begin position="296"/>
        <end position="476"/>
    </location>
</feature>
<dbReference type="InterPro" id="IPR050302">
    <property type="entry name" value="Rab_GAP_TBC_domain"/>
</dbReference>
<dbReference type="EMBL" id="JAQMWT010000531">
    <property type="protein sequence ID" value="KAJ8600014.1"/>
    <property type="molecule type" value="Genomic_DNA"/>
</dbReference>
<evidence type="ECO:0000313" key="3">
    <source>
        <dbReference type="Proteomes" id="UP001230188"/>
    </source>
</evidence>
<gene>
    <name evidence="2" type="ORF">CTAYLR_001857</name>
</gene>
<accession>A0AAD7XJ32</accession>
<dbReference type="Gene3D" id="1.10.8.270">
    <property type="entry name" value="putative rabgap domain of human tbc1 domain family member 14 like domains"/>
    <property type="match status" value="1"/>
</dbReference>